<gene>
    <name evidence="1" type="ORF">BJ508DRAFT_33257</name>
</gene>
<protein>
    <submittedName>
        <fullName evidence="1">Uncharacterized protein</fullName>
    </submittedName>
</protein>
<dbReference type="Proteomes" id="UP000275078">
    <property type="component" value="Unassembled WGS sequence"/>
</dbReference>
<name>A0A3N4HLK6_ASCIM</name>
<keyword evidence="2" id="KW-1185">Reference proteome</keyword>
<proteinExistence type="predicted"/>
<evidence type="ECO:0000313" key="1">
    <source>
        <dbReference type="EMBL" id="RPA74649.1"/>
    </source>
</evidence>
<organism evidence="1 2">
    <name type="scientific">Ascobolus immersus RN42</name>
    <dbReference type="NCBI Taxonomy" id="1160509"/>
    <lineage>
        <taxon>Eukaryota</taxon>
        <taxon>Fungi</taxon>
        <taxon>Dikarya</taxon>
        <taxon>Ascomycota</taxon>
        <taxon>Pezizomycotina</taxon>
        <taxon>Pezizomycetes</taxon>
        <taxon>Pezizales</taxon>
        <taxon>Ascobolaceae</taxon>
        <taxon>Ascobolus</taxon>
    </lineage>
</organism>
<sequence>MADTATEPFIQLRQTPFGEKFLSGAFDASLKVTDELTKSDFGLQLHMVLSVLYRNMTHTLFPKPSVDRDGLFEQLEGLVETVAEFFLETLIPFLIPESLLDTEAESLRLRWEHFRHAIPSDIDLLMLEHDMRCNRLRVDYEAAAGRICEGLGEMIRELFMPIGYDIELRPYYTFRTNWTQQMLPLWSRYRGGLLRIGQIKLIRISLESSLREMRDLIEELREPAAAAGGGAFLSELQLQPLLFAFHNLKIMHGGLLANQVFRSERLERLLLEYLSEDDVNLEVFREVNTRTFEYTSLAYDYGGFAFFLLNI</sequence>
<evidence type="ECO:0000313" key="2">
    <source>
        <dbReference type="Proteomes" id="UP000275078"/>
    </source>
</evidence>
<dbReference type="AlphaFoldDB" id="A0A3N4HLK6"/>
<dbReference type="EMBL" id="ML119784">
    <property type="protein sequence ID" value="RPA74649.1"/>
    <property type="molecule type" value="Genomic_DNA"/>
</dbReference>
<reference evidence="1 2" key="1">
    <citation type="journal article" date="2018" name="Nat. Ecol. Evol.">
        <title>Pezizomycetes genomes reveal the molecular basis of ectomycorrhizal truffle lifestyle.</title>
        <authorList>
            <person name="Murat C."/>
            <person name="Payen T."/>
            <person name="Noel B."/>
            <person name="Kuo A."/>
            <person name="Morin E."/>
            <person name="Chen J."/>
            <person name="Kohler A."/>
            <person name="Krizsan K."/>
            <person name="Balestrini R."/>
            <person name="Da Silva C."/>
            <person name="Montanini B."/>
            <person name="Hainaut M."/>
            <person name="Levati E."/>
            <person name="Barry K.W."/>
            <person name="Belfiori B."/>
            <person name="Cichocki N."/>
            <person name="Clum A."/>
            <person name="Dockter R.B."/>
            <person name="Fauchery L."/>
            <person name="Guy J."/>
            <person name="Iotti M."/>
            <person name="Le Tacon F."/>
            <person name="Lindquist E.A."/>
            <person name="Lipzen A."/>
            <person name="Malagnac F."/>
            <person name="Mello A."/>
            <person name="Molinier V."/>
            <person name="Miyauchi S."/>
            <person name="Poulain J."/>
            <person name="Riccioni C."/>
            <person name="Rubini A."/>
            <person name="Sitrit Y."/>
            <person name="Splivallo R."/>
            <person name="Traeger S."/>
            <person name="Wang M."/>
            <person name="Zifcakova L."/>
            <person name="Wipf D."/>
            <person name="Zambonelli A."/>
            <person name="Paolocci F."/>
            <person name="Nowrousian M."/>
            <person name="Ottonello S."/>
            <person name="Baldrian P."/>
            <person name="Spatafora J.W."/>
            <person name="Henrissat B."/>
            <person name="Nagy L.G."/>
            <person name="Aury J.M."/>
            <person name="Wincker P."/>
            <person name="Grigoriev I.V."/>
            <person name="Bonfante P."/>
            <person name="Martin F.M."/>
        </authorList>
    </citation>
    <scope>NUCLEOTIDE SEQUENCE [LARGE SCALE GENOMIC DNA]</scope>
    <source>
        <strain evidence="1 2">RN42</strain>
    </source>
</reference>
<accession>A0A3N4HLK6</accession>